<dbReference type="GO" id="GO:0007165">
    <property type="term" value="P:signal transduction"/>
    <property type="evidence" value="ECO:0007669"/>
    <property type="project" value="UniProtKB-KW"/>
</dbReference>
<feature type="transmembrane region" description="Helical" evidence="10">
    <location>
        <begin position="142"/>
        <end position="160"/>
    </location>
</feature>
<evidence type="ECO:0000313" key="11">
    <source>
        <dbReference type="EMBL" id="APZ81468.1"/>
    </source>
</evidence>
<evidence type="ECO:0000256" key="9">
    <source>
        <dbReference type="ARBA" id="ARBA00023224"/>
    </source>
</evidence>
<evidence type="ECO:0000256" key="2">
    <source>
        <dbReference type="ARBA" id="ARBA00022475"/>
    </source>
</evidence>
<feature type="transmembrane region" description="Helical" evidence="10">
    <location>
        <begin position="198"/>
        <end position="228"/>
    </location>
</feature>
<proteinExistence type="evidence at transcript level"/>
<dbReference type="PANTHER" id="PTHR21137">
    <property type="entry name" value="ODORANT RECEPTOR"/>
    <property type="match status" value="1"/>
</dbReference>
<comment type="caution">
    <text evidence="10">Lacks conserved residue(s) required for the propagation of feature annotation.</text>
</comment>
<keyword evidence="5 10" id="KW-0552">Olfaction</keyword>
<dbReference type="PANTHER" id="PTHR21137:SF35">
    <property type="entry name" value="ODORANT RECEPTOR 19A-RELATED"/>
    <property type="match status" value="1"/>
</dbReference>
<name>A0A2I4PHF3_ADELI</name>
<evidence type="ECO:0000256" key="8">
    <source>
        <dbReference type="ARBA" id="ARBA00023170"/>
    </source>
</evidence>
<organism evidence="11">
    <name type="scientific">Adelphocoris lineolatus</name>
    <name type="common">Alfalfa plant bug</name>
    <dbReference type="NCBI Taxonomy" id="236346"/>
    <lineage>
        <taxon>Eukaryota</taxon>
        <taxon>Metazoa</taxon>
        <taxon>Ecdysozoa</taxon>
        <taxon>Arthropoda</taxon>
        <taxon>Hexapoda</taxon>
        <taxon>Insecta</taxon>
        <taxon>Pterygota</taxon>
        <taxon>Neoptera</taxon>
        <taxon>Paraneoptera</taxon>
        <taxon>Hemiptera</taxon>
        <taxon>Heteroptera</taxon>
        <taxon>Panheteroptera</taxon>
        <taxon>Cimicomorpha</taxon>
        <taxon>Miridae</taxon>
        <taxon>Mirini</taxon>
        <taxon>Adelphocoris</taxon>
    </lineage>
</organism>
<dbReference type="InterPro" id="IPR004117">
    <property type="entry name" value="7tm6_olfct_rcpt"/>
</dbReference>
<protein>
    <recommendedName>
        <fullName evidence="10">Odorant receptor</fullName>
    </recommendedName>
</protein>
<evidence type="ECO:0000256" key="6">
    <source>
        <dbReference type="ARBA" id="ARBA00022989"/>
    </source>
</evidence>
<keyword evidence="4 10" id="KW-0812">Transmembrane</keyword>
<evidence type="ECO:0000256" key="5">
    <source>
        <dbReference type="ARBA" id="ARBA00022725"/>
    </source>
</evidence>
<dbReference type="GO" id="GO:0005549">
    <property type="term" value="F:odorant binding"/>
    <property type="evidence" value="ECO:0007669"/>
    <property type="project" value="InterPro"/>
</dbReference>
<feature type="transmembrane region" description="Helical" evidence="10">
    <location>
        <begin position="304"/>
        <end position="325"/>
    </location>
</feature>
<dbReference type="GO" id="GO:0004984">
    <property type="term" value="F:olfactory receptor activity"/>
    <property type="evidence" value="ECO:0007669"/>
    <property type="project" value="InterPro"/>
</dbReference>
<sequence length="436" mass="49303">MFYTKRMAELFAMDTPKRKTNRRKYYWYLLELGGLITNWDPRYYIWTIAYLIVQLILGFYFLICFLVSVFKAVNLMGMCVYLNLFALLMLSTFMLIVTILLQEKLLIFTSVADDAFYEYGNSLTRTEEIRQMNENAAKMRKMMFIIAPSWISLVALSIMLSDLVDVAFSYPASNETVINGIDQRLPCKMWIILPIDNIIVRLLTILAQGVCFGGAAVVIGTADLIMFFSGQTLVIQLKILNMAVLDTDKRAAKLYETNLGRKPPSEPSEKSKDLQLMGFYEFCLKQTVEHHCAILRYVVIYSELINWPGGLMVINGSIVVAMSMLSLMQGGGQPSVLITSCLLIVAEVASIFMVCEVGETVTDQCRELFDSMYQFKWMDCSAEIGKSINIMKSYMIKRPIVLTAGSLTPIDRNTFGAMMNTAYSYMNLVMASGAVD</sequence>
<evidence type="ECO:0000256" key="1">
    <source>
        <dbReference type="ARBA" id="ARBA00004651"/>
    </source>
</evidence>
<evidence type="ECO:0000256" key="4">
    <source>
        <dbReference type="ARBA" id="ARBA00022692"/>
    </source>
</evidence>
<reference evidence="11" key="1">
    <citation type="submission" date="2016-01" db="EMBL/GenBank/DDBJ databases">
        <title>Candidate chemosensory genes identified in Adelphocoris lineolatus (Goeze) (Hemiptera: Miridae) by antennal transcriptome analysis.</title>
        <authorList>
            <person name="Xiao Y."/>
        </authorList>
    </citation>
    <scope>NUCLEOTIDE SEQUENCE</scope>
</reference>
<evidence type="ECO:0000256" key="3">
    <source>
        <dbReference type="ARBA" id="ARBA00022606"/>
    </source>
</evidence>
<comment type="subcellular location">
    <subcellularLocation>
        <location evidence="1 10">Cell membrane</location>
        <topology evidence="1 10">Multi-pass membrane protein</topology>
    </subcellularLocation>
</comment>
<accession>A0A2I4PHF3</accession>
<keyword evidence="7 10" id="KW-0472">Membrane</keyword>
<feature type="transmembrane region" description="Helical" evidence="10">
    <location>
        <begin position="337"/>
        <end position="358"/>
    </location>
</feature>
<keyword evidence="2" id="KW-1003">Cell membrane</keyword>
<comment type="similarity">
    <text evidence="10">Belongs to the insect chemoreceptor superfamily. Heteromeric odorant receptor channel (TC 1.A.69) family.</text>
</comment>
<dbReference type="AlphaFoldDB" id="A0A2I4PHF3"/>
<dbReference type="Pfam" id="PF02949">
    <property type="entry name" value="7tm_6"/>
    <property type="match status" value="1"/>
</dbReference>
<evidence type="ECO:0000256" key="7">
    <source>
        <dbReference type="ARBA" id="ARBA00023136"/>
    </source>
</evidence>
<feature type="transmembrane region" description="Helical" evidence="10">
    <location>
        <begin position="80"/>
        <end position="101"/>
    </location>
</feature>
<keyword evidence="3 10" id="KW-0716">Sensory transduction</keyword>
<keyword evidence="9 10" id="KW-0807">Transducer</keyword>
<keyword evidence="8 10" id="KW-0675">Receptor</keyword>
<keyword evidence="6 10" id="KW-1133">Transmembrane helix</keyword>
<dbReference type="EMBL" id="KU523646">
    <property type="protein sequence ID" value="APZ81468.1"/>
    <property type="molecule type" value="mRNA"/>
</dbReference>
<dbReference type="GO" id="GO:0005886">
    <property type="term" value="C:plasma membrane"/>
    <property type="evidence" value="ECO:0007669"/>
    <property type="project" value="UniProtKB-SubCell"/>
</dbReference>
<feature type="transmembrane region" description="Helical" evidence="10">
    <location>
        <begin position="43"/>
        <end position="68"/>
    </location>
</feature>
<evidence type="ECO:0000256" key="10">
    <source>
        <dbReference type="RuleBase" id="RU351113"/>
    </source>
</evidence>